<dbReference type="GO" id="GO:0051879">
    <property type="term" value="F:Hsp90 protein binding"/>
    <property type="evidence" value="ECO:0007669"/>
    <property type="project" value="TreeGrafter"/>
</dbReference>
<dbReference type="InterPro" id="IPR051970">
    <property type="entry name" value="TEL2_Regulation"/>
</dbReference>
<dbReference type="AlphaFoldDB" id="U5H6H1"/>
<keyword evidence="6" id="KW-1185">Reference proteome</keyword>
<dbReference type="Gene3D" id="1.25.40.720">
    <property type="entry name" value="Telomere length regulation protein 2, C-terminal domain"/>
    <property type="match status" value="1"/>
</dbReference>
<reference evidence="4 6" key="3">
    <citation type="journal article" date="2015" name="BMC Genomics">
        <title>Sex and parasites: genomic and transcriptomic analysis of Microbotryum lychnidis-dioicae, the biotrophic and plant-castrating anther smut fungus.</title>
        <authorList>
            <person name="Perlin M.H."/>
            <person name="Amselem J."/>
            <person name="Fontanillas E."/>
            <person name="Toh S.S."/>
            <person name="Chen Z."/>
            <person name="Goldberg J."/>
            <person name="Duplessis S."/>
            <person name="Henrissat B."/>
            <person name="Young S."/>
            <person name="Zeng Q."/>
            <person name="Aguileta G."/>
            <person name="Petit E."/>
            <person name="Badouin H."/>
            <person name="Andrews J."/>
            <person name="Razeeq D."/>
            <person name="Gabaldon T."/>
            <person name="Quesneville H."/>
            <person name="Giraud T."/>
            <person name="Hood M.E."/>
            <person name="Schultz D.J."/>
            <person name="Cuomo C.A."/>
        </authorList>
    </citation>
    <scope>NUCLEOTIDE SEQUENCE [LARGE SCALE GENOMIC DNA]</scope>
    <source>
        <strain evidence="6">p1A1 Lamole</strain>
        <strain evidence="4">P1A1 Lamole</strain>
    </source>
</reference>
<dbReference type="Pfam" id="PF10193">
    <property type="entry name" value="Telomere_reg-2"/>
    <property type="match status" value="1"/>
</dbReference>
<proteinExistence type="inferred from homology"/>
<dbReference type="GO" id="GO:0042162">
    <property type="term" value="F:telomeric DNA binding"/>
    <property type="evidence" value="ECO:0007669"/>
    <property type="project" value="TreeGrafter"/>
</dbReference>
<dbReference type="Proteomes" id="UP000017200">
    <property type="component" value="Unassembled WGS sequence"/>
</dbReference>
<dbReference type="GO" id="GO:0005829">
    <property type="term" value="C:cytosol"/>
    <property type="evidence" value="ECO:0007669"/>
    <property type="project" value="TreeGrafter"/>
</dbReference>
<dbReference type="EMBL" id="GL541666">
    <property type="protein sequence ID" value="KDE06835.1"/>
    <property type="molecule type" value="Genomic_DNA"/>
</dbReference>
<dbReference type="OrthoDB" id="10254187at2759"/>
<dbReference type="STRING" id="683840.U5H6H1"/>
<dbReference type="InterPro" id="IPR038528">
    <property type="entry name" value="TEL2_C_sf"/>
</dbReference>
<feature type="region of interest" description="Disordered" evidence="2">
    <location>
        <begin position="21"/>
        <end position="45"/>
    </location>
</feature>
<feature type="domain" description="Telomere length regulation protein conserved" evidence="3">
    <location>
        <begin position="688"/>
        <end position="809"/>
    </location>
</feature>
<comment type="similarity">
    <text evidence="1">Belongs to the TEL2 family.</text>
</comment>
<feature type="compositionally biased region" description="Low complexity" evidence="2">
    <location>
        <begin position="27"/>
        <end position="36"/>
    </location>
</feature>
<protein>
    <recommendedName>
        <fullName evidence="3">Telomere length regulation protein conserved domain-containing protein</fullName>
    </recommendedName>
</protein>
<organism evidence="4">
    <name type="scientific">Microbotryum lychnidis-dioicae (strain p1A1 Lamole / MvSl-1064)</name>
    <name type="common">Anther smut fungus</name>
    <dbReference type="NCBI Taxonomy" id="683840"/>
    <lineage>
        <taxon>Eukaryota</taxon>
        <taxon>Fungi</taxon>
        <taxon>Dikarya</taxon>
        <taxon>Basidiomycota</taxon>
        <taxon>Pucciniomycotina</taxon>
        <taxon>Microbotryomycetes</taxon>
        <taxon>Microbotryales</taxon>
        <taxon>Microbotryaceae</taxon>
        <taxon>Microbotryum</taxon>
    </lineage>
</organism>
<reference evidence="6" key="1">
    <citation type="submission" date="2010-11" db="EMBL/GenBank/DDBJ databases">
        <title>The genome sequence of Microbotryum violaceum strain p1A1 Lamole.</title>
        <authorList>
            <person name="Cuomo C."/>
            <person name="Perlin M."/>
            <person name="Young S.K."/>
            <person name="Zeng Q."/>
            <person name="Gargeya S."/>
            <person name="Alvarado L."/>
            <person name="Berlin A."/>
            <person name="Chapman S.B."/>
            <person name="Chen Z."/>
            <person name="Freedman E."/>
            <person name="Gellesch M."/>
            <person name="Goldberg J."/>
            <person name="Griggs A."/>
            <person name="Gujja S."/>
            <person name="Heilman E."/>
            <person name="Heiman D."/>
            <person name="Howarth C."/>
            <person name="Mehta T."/>
            <person name="Neiman D."/>
            <person name="Pearson M."/>
            <person name="Roberts A."/>
            <person name="Saif S."/>
            <person name="Shea T."/>
            <person name="Shenoy N."/>
            <person name="Sisk P."/>
            <person name="Stolte C."/>
            <person name="Sykes S."/>
            <person name="White J."/>
            <person name="Yandava C."/>
            <person name="Haas B."/>
            <person name="Nusbaum C."/>
            <person name="Birren B."/>
        </authorList>
    </citation>
    <scope>NUCLEOTIDE SEQUENCE [LARGE SCALE GENOMIC DNA]</scope>
    <source>
        <strain evidence="6">p1A1 Lamole</strain>
    </source>
</reference>
<reference evidence="4" key="2">
    <citation type="submission" date="2010-11" db="EMBL/GenBank/DDBJ databases">
        <authorList>
            <consortium name="The Broad Institute Genome Sequencing Platform"/>
            <person name="Earl A."/>
            <person name="Ward D."/>
            <person name="Feldgarden M."/>
            <person name="Gevers D."/>
            <person name="Butler R."/>
            <person name="Young S.K."/>
            <person name="Zeng Q."/>
            <person name="Gargeya S."/>
            <person name="Fitzgerald M."/>
            <person name="Haas B."/>
            <person name="Abouelleil A."/>
            <person name="Alvarado L."/>
            <person name="Arachchi H.M."/>
            <person name="Berlin A."/>
            <person name="Brown A."/>
            <person name="Chapman S.B."/>
            <person name="Chen Z."/>
            <person name="Dunbar C."/>
            <person name="Freedman E."/>
            <person name="Gearin G."/>
            <person name="Gellesch M."/>
            <person name="Goldberg J."/>
            <person name="Griggs A."/>
            <person name="Gujja S."/>
            <person name="Heilman E."/>
            <person name="Heiman D."/>
            <person name="Howarth C."/>
            <person name="Larson L."/>
            <person name="Lui A."/>
            <person name="MacDonald P.J.P."/>
            <person name="Mehta T."/>
            <person name="Montmayeur A."/>
            <person name="Murphy C."/>
            <person name="Neiman D."/>
            <person name="Pearson M."/>
            <person name="Priest M."/>
            <person name="Roberts A."/>
            <person name="Saif S."/>
            <person name="Shea T."/>
            <person name="Shenoy N."/>
            <person name="Sisk P."/>
            <person name="Stolte C."/>
            <person name="Sykes S."/>
            <person name="White J."/>
            <person name="Yandava C."/>
            <person name="Wortman J."/>
            <person name="Nusbaum C."/>
            <person name="Birren B."/>
        </authorList>
    </citation>
    <scope>NUCLEOTIDE SEQUENCE</scope>
    <source>
        <strain evidence="4">P1A1 Lamole</strain>
    </source>
</reference>
<dbReference type="PANTHER" id="PTHR15830">
    <property type="entry name" value="TELOMERE LENGTH REGULATION PROTEIN TEL2 FAMILY MEMBER"/>
    <property type="match status" value="1"/>
</dbReference>
<evidence type="ECO:0000256" key="2">
    <source>
        <dbReference type="SAM" id="MobiDB-lite"/>
    </source>
</evidence>
<evidence type="ECO:0000313" key="6">
    <source>
        <dbReference type="Proteomes" id="UP000017200"/>
    </source>
</evidence>
<sequence>MAIIFSTDVVSSSTKQLGATQVSVDPSSSSSSHSNSGAPTLSAPPLHTRLAAPITSTDQLLELLVPPLVQLGALPQELVSSLLSSTGSSSSVAAPPQDPAKFIKRQLALVQRVILERIWPDWEHALSTELQGSPIIARQLLSSWFIPDPNLAYTDASSLSNEIALSALQVLCSCLSTHKSSSAQTTLHTRSIHLVVQLLSEWVDQFSLERIYRIIFAKEGVSMQVREDRWERIFKTLMGMPILVANRMGELTVGKGTLGQNVPQNLHLSYQTKHWARSFSDLLHTLSKTTDERSYSIISLSTTLSTLLPYPDAIPTLLNSTVYHLLPPTTFPVAADLLLSRQRLAGSWQEVILDMSDRHIARSLRLTLSEVQKRLFDVPDPSTTTIARCHAASWLLSELFGPLGPEREETWNLAFELITDRTKVWNGKEVEMARIVLGFLGTEEKTRIAALDLVMKVWCDASSIQNAGASNRIFLSTLLILLISSLPPAHPSLISLSRCTTFIQAISTHLTLLQSTVRLLGMLIAEIVSAKALPEGSGMKALSFGEEIWEGDGEGKGLCRFLRGVEKGNAEDTKGWQEVLGIAFFDDREEALKAQLDRVPTRSSPAPVVPVEKDKKLPLISVISTISSDSSSESDPSELPRYPIAPGPSLSTLAALSSPDPSLYATAIPSSSLPSTSTRKRGGRLRPPVYVAELTAYLKGLDPEGKKEEVDQEVERVEVGLREGEGLVRRKKGWGGELEENAVDLAFALMGLQDQYDIEGFEHSKRKIIIALVAACPTKVAPCIIEQYFTPSYSVVQRYTMLTALALGARELAGLSAEIKDGSLALAQPAVVPDLATFPSKQLSPTMHKRLLEASRPTALDVLTEDVTRITLSSVREEAESTIPEASKEKLVRVRRFASAKSLHSGTSSTTSSFILLASDYFVMPLINRFWLYLREVASMPITQQGPYAGGSGSAILLDPLILTQYLSTLALLLHAARLTPNFSDVLAPEVLHLVLALRTTGGSEDHPQVLEKEMTLLLVVFDAIVSFDGGRALMSRVEGGSNLIGESQGWATEVFERLDGGEVGLDEGKAGRAAAGVLLRIEEVLTRFRGRLGW</sequence>
<gene>
    <name evidence="4" type="ORF">MVLG_02871</name>
</gene>
<reference evidence="5" key="4">
    <citation type="submission" date="2015-06" db="UniProtKB">
        <authorList>
            <consortium name="EnsemblFungi"/>
        </authorList>
    </citation>
    <scope>IDENTIFICATION</scope>
</reference>
<accession>U5H6H1</accession>
<evidence type="ECO:0000256" key="1">
    <source>
        <dbReference type="ARBA" id="ARBA00006133"/>
    </source>
</evidence>
<dbReference type="EnsemblFungi" id="MVLG_02871T0">
    <property type="protein sequence ID" value="MVLG_02871T0"/>
    <property type="gene ID" value="MVLG_02871"/>
</dbReference>
<dbReference type="PANTHER" id="PTHR15830:SF10">
    <property type="entry name" value="TELOMERE LENGTH REGULATION PROTEIN TEL2 HOMOLOG"/>
    <property type="match status" value="1"/>
</dbReference>
<dbReference type="EMBL" id="AEIJ01000271">
    <property type="status" value="NOT_ANNOTATED_CDS"/>
    <property type="molecule type" value="Genomic_DNA"/>
</dbReference>
<evidence type="ECO:0000313" key="5">
    <source>
        <dbReference type="EnsemblFungi" id="MVLG_02871T0"/>
    </source>
</evidence>
<dbReference type="InterPro" id="IPR019337">
    <property type="entry name" value="Telomere_length_regulation_dom"/>
</dbReference>
<dbReference type="HOGENOM" id="CLU_011808_0_0_1"/>
<dbReference type="InParanoid" id="U5H6H1"/>
<dbReference type="FunCoup" id="U5H6H1">
    <property type="interactions" value="20"/>
</dbReference>
<name>U5H6H1_USTV1</name>
<dbReference type="OMA" id="WSSSEHI"/>
<dbReference type="GO" id="GO:0051083">
    <property type="term" value="P:'de novo' cotranslational protein folding"/>
    <property type="evidence" value="ECO:0007669"/>
    <property type="project" value="TreeGrafter"/>
</dbReference>
<evidence type="ECO:0000313" key="4">
    <source>
        <dbReference type="EMBL" id="KDE06835.1"/>
    </source>
</evidence>
<evidence type="ECO:0000259" key="3">
    <source>
        <dbReference type="Pfam" id="PF10193"/>
    </source>
</evidence>